<dbReference type="SUPFAM" id="SSF57716">
    <property type="entry name" value="Glucocorticoid receptor-like (DNA-binding domain)"/>
    <property type="match status" value="1"/>
</dbReference>
<feature type="domain" description="ZAD" evidence="3">
    <location>
        <begin position="5"/>
        <end position="83"/>
    </location>
</feature>
<keyword evidence="1" id="KW-0479">Metal-binding</keyword>
<gene>
    <name evidence="5" type="primary">LOC107222425</name>
</gene>
<evidence type="ECO:0000313" key="4">
    <source>
        <dbReference type="Proteomes" id="UP000829291"/>
    </source>
</evidence>
<reference evidence="5" key="1">
    <citation type="submission" date="2025-08" db="UniProtKB">
        <authorList>
            <consortium name="RefSeq"/>
        </authorList>
    </citation>
    <scope>IDENTIFICATION</scope>
    <source>
        <tissue evidence="5">Thorax and Abdomen</tissue>
    </source>
</reference>
<feature type="binding site" evidence="1">
    <location>
        <position position="56"/>
    </location>
    <ligand>
        <name>Zn(2+)</name>
        <dbReference type="ChEBI" id="CHEBI:29105"/>
    </ligand>
</feature>
<proteinExistence type="predicted"/>
<dbReference type="InterPro" id="IPR013087">
    <property type="entry name" value="Znf_C2H2_type"/>
</dbReference>
<evidence type="ECO:0000256" key="1">
    <source>
        <dbReference type="PROSITE-ProRule" id="PRU01263"/>
    </source>
</evidence>
<feature type="compositionally biased region" description="Basic and acidic residues" evidence="2">
    <location>
        <begin position="365"/>
        <end position="376"/>
    </location>
</feature>
<dbReference type="Gene3D" id="3.40.1800.20">
    <property type="match status" value="1"/>
</dbReference>
<feature type="region of interest" description="Disordered" evidence="2">
    <location>
        <begin position="437"/>
        <end position="477"/>
    </location>
</feature>
<organism evidence="4 5">
    <name type="scientific">Neodiprion lecontei</name>
    <name type="common">Redheaded pine sawfly</name>
    <dbReference type="NCBI Taxonomy" id="441921"/>
    <lineage>
        <taxon>Eukaryota</taxon>
        <taxon>Metazoa</taxon>
        <taxon>Ecdysozoa</taxon>
        <taxon>Arthropoda</taxon>
        <taxon>Hexapoda</taxon>
        <taxon>Insecta</taxon>
        <taxon>Pterygota</taxon>
        <taxon>Neoptera</taxon>
        <taxon>Endopterygota</taxon>
        <taxon>Hymenoptera</taxon>
        <taxon>Tenthredinoidea</taxon>
        <taxon>Diprionidae</taxon>
        <taxon>Diprioninae</taxon>
        <taxon>Neodiprion</taxon>
    </lineage>
</organism>
<evidence type="ECO:0000259" key="3">
    <source>
        <dbReference type="PROSITE" id="PS51915"/>
    </source>
</evidence>
<feature type="region of interest" description="Disordered" evidence="2">
    <location>
        <begin position="638"/>
        <end position="658"/>
    </location>
</feature>
<protein>
    <submittedName>
        <fullName evidence="5">Uncharacterized protein LOC107222425 isoform X2</fullName>
    </submittedName>
</protein>
<feature type="binding site" evidence="1">
    <location>
        <position position="7"/>
    </location>
    <ligand>
        <name>Zn(2+)</name>
        <dbReference type="ChEBI" id="CHEBI:29105"/>
    </ligand>
</feature>
<feature type="binding site" evidence="1">
    <location>
        <position position="10"/>
    </location>
    <ligand>
        <name>Zn(2+)</name>
        <dbReference type="ChEBI" id="CHEBI:29105"/>
    </ligand>
</feature>
<sequence length="1009" mass="113093">MTDSNYCCLCASDEGIFLDIFKATHRQLGNRSLLKELETCLSVKVDRKGTLSSKICHKCAIELGECHQFVETYNEASKAAKVKKTVAKKSCCLCFTGVKNKYLFQLAKDFQSKIDPIQKIYECFHKSITREESEGLLICLFCRYNLDILYDLKKLAREVRSKLEKITECKAVVASLPKTETFVVSRKTTIHSAAKLHYTSDSDSEYNKMAPKQLRAKRLKNSKHPQQLKFRTCGQCQTLIEDGIDMYRLHRTGLTVCKACWITMDPISTTTGNKRKPNTQTESKNTRLCAVFVKDVLSAASSKDNGSYNVEKDEKGGAIYVISDDSGNEIPDTKAARKTRQKRGIDDIKSEAEPLTTSWSRTKRNAKEEADSDSRSNKRLKSVQNTMVTIPLEKEKLRRSTRLQSSDSEGITLQDNCNDIFEAKKIKTEEKLNNLHVKNKSSKVKSPGNSKKLKTRHAESKSEDPPSEAETEAGKELRKVRNKVPLISESALPASPKIRNLPIRAKQRSASPGSRQDVKNIECNKSSDESIANRRLPLKVKASPKRPKKLMMVSFPFKLKNPYVCKVCKTEYKNKVIGMKHELTHFKQVEIKVEKLNIDNHFQTLNENSEMKEIAQESSDVTCLLDLPEVNEKLLDPEIPTSAGDAEQTKEAESNIDNTEIVRRDLPSQLLLGNNKSEEFESTREIDSVNTLNRPLSEESTSVIINSLNVTTEVIAQDSDLGSDNRSENNQMPETKVDEIHSGPNLLTESNCDDDNDSTEEISNKKLDESLSAELPKELEQTITNTEETNVVEHTNDEDVIVTAAPSNESCEVVEKVPGLGNNEETDVHSLIADTENLLEDFNEHTEKLEDETKNKNDVLAINDANHVDGELIETNDSKEIIDDELDVVTTTKIGTVDKDLDTKNESINPSLEGNEQSMTDNVPQESMSESPQDIEEPNNGSNNHALSTVTEILQEVIDLATAEVQKRGEKDLISEPETLESISKEIEKSTDEISTSCLVEAQEKLVSE</sequence>
<dbReference type="RefSeq" id="XP_046599338.1">
    <property type="nucleotide sequence ID" value="XM_046743382.1"/>
</dbReference>
<dbReference type="Proteomes" id="UP000829291">
    <property type="component" value="Chromosome 6"/>
</dbReference>
<dbReference type="InterPro" id="IPR012934">
    <property type="entry name" value="Znf_AD"/>
</dbReference>
<dbReference type="PROSITE" id="PS51915">
    <property type="entry name" value="ZAD"/>
    <property type="match status" value="1"/>
</dbReference>
<keyword evidence="1" id="KW-0862">Zinc</keyword>
<feature type="binding site" evidence="1">
    <location>
        <position position="59"/>
    </location>
    <ligand>
        <name>Zn(2+)</name>
        <dbReference type="ChEBI" id="CHEBI:29105"/>
    </ligand>
</feature>
<feature type="compositionally biased region" description="Acidic residues" evidence="2">
    <location>
        <begin position="751"/>
        <end position="760"/>
    </location>
</feature>
<keyword evidence="4" id="KW-1185">Reference proteome</keyword>
<feature type="compositionally biased region" description="Basic and acidic residues" evidence="2">
    <location>
        <begin position="343"/>
        <end position="352"/>
    </location>
</feature>
<feature type="region of interest" description="Disordered" evidence="2">
    <location>
        <begin position="901"/>
        <end position="945"/>
    </location>
</feature>
<feature type="compositionally biased region" description="Basic and acidic residues" evidence="2">
    <location>
        <begin position="516"/>
        <end position="526"/>
    </location>
</feature>
<feature type="region of interest" description="Disordered" evidence="2">
    <location>
        <begin position="322"/>
        <end position="412"/>
    </location>
</feature>
<feature type="compositionally biased region" description="Polar residues" evidence="2">
    <location>
        <begin position="717"/>
        <end position="733"/>
    </location>
</feature>
<dbReference type="PROSITE" id="PS00028">
    <property type="entry name" value="ZINC_FINGER_C2H2_1"/>
    <property type="match status" value="1"/>
</dbReference>
<dbReference type="Pfam" id="PF07776">
    <property type="entry name" value="zf-AD"/>
    <property type="match status" value="1"/>
</dbReference>
<keyword evidence="1" id="KW-0863">Zinc-finger</keyword>
<feature type="region of interest" description="Disordered" evidence="2">
    <location>
        <begin position="502"/>
        <end position="526"/>
    </location>
</feature>
<accession>A0ABM3GGD4</accession>
<evidence type="ECO:0000256" key="2">
    <source>
        <dbReference type="SAM" id="MobiDB-lite"/>
    </source>
</evidence>
<dbReference type="GeneID" id="107222425"/>
<dbReference type="SMART" id="SM00868">
    <property type="entry name" value="zf-AD"/>
    <property type="match status" value="2"/>
</dbReference>
<evidence type="ECO:0000313" key="5">
    <source>
        <dbReference type="RefSeq" id="XP_046599338.1"/>
    </source>
</evidence>
<feature type="compositionally biased region" description="Polar residues" evidence="2">
    <location>
        <begin position="402"/>
        <end position="412"/>
    </location>
</feature>
<feature type="compositionally biased region" description="Polar residues" evidence="2">
    <location>
        <begin position="906"/>
        <end position="932"/>
    </location>
</feature>
<name>A0ABM3GGD4_NEOLC</name>
<feature type="region of interest" description="Disordered" evidence="2">
    <location>
        <begin position="717"/>
        <end position="766"/>
    </location>
</feature>